<evidence type="ECO:0000256" key="2">
    <source>
        <dbReference type="ARBA" id="ARBA00022827"/>
    </source>
</evidence>
<dbReference type="InterPro" id="IPR016164">
    <property type="entry name" value="FAD-linked_Oxase-like_C"/>
</dbReference>
<proteinExistence type="predicted"/>
<dbReference type="Gene3D" id="3.30.465.10">
    <property type="match status" value="1"/>
</dbReference>
<dbReference type="InterPro" id="IPR016169">
    <property type="entry name" value="FAD-bd_PCMH_sub2"/>
</dbReference>
<dbReference type="PANTHER" id="PTHR11748:SF103">
    <property type="entry name" value="GLYCOLATE OXIDASE SUBUNIT GLCE"/>
    <property type="match status" value="1"/>
</dbReference>
<accession>A0ABN6DFA6</accession>
<keyword evidence="2" id="KW-0274">FAD</keyword>
<organism evidence="4 5">
    <name type="scientific">Rhodoferax lithotrophicus</name>
    <dbReference type="NCBI Taxonomy" id="2798804"/>
    <lineage>
        <taxon>Bacteria</taxon>
        <taxon>Pseudomonadati</taxon>
        <taxon>Pseudomonadota</taxon>
        <taxon>Betaproteobacteria</taxon>
        <taxon>Burkholderiales</taxon>
        <taxon>Comamonadaceae</taxon>
        <taxon>Rhodoferax</taxon>
    </lineage>
</organism>
<reference evidence="4 5" key="1">
    <citation type="journal article" date="2021" name="Microbiol. Spectr.">
        <title>A Single Bacterium Capable of Oxidation and Reduction of Iron at Circumneutral pH.</title>
        <authorList>
            <person name="Kato S."/>
            <person name="Ohkuma M."/>
        </authorList>
    </citation>
    <scope>NUCLEOTIDE SEQUENCE [LARGE SCALE GENOMIC DNA]</scope>
    <source>
        <strain evidence="4 5">MIZ03</strain>
    </source>
</reference>
<evidence type="ECO:0000313" key="5">
    <source>
        <dbReference type="Proteomes" id="UP000824366"/>
    </source>
</evidence>
<evidence type="ECO:0000256" key="1">
    <source>
        <dbReference type="ARBA" id="ARBA00022630"/>
    </source>
</evidence>
<protein>
    <recommendedName>
        <fullName evidence="3">FAD-binding PCMH-type domain-containing protein</fullName>
    </recommendedName>
</protein>
<dbReference type="EMBL" id="AP024238">
    <property type="protein sequence ID" value="BCO29496.1"/>
    <property type="molecule type" value="Genomic_DNA"/>
</dbReference>
<evidence type="ECO:0000259" key="3">
    <source>
        <dbReference type="PROSITE" id="PS51387"/>
    </source>
</evidence>
<gene>
    <name evidence="4" type="ORF">MIZ03_4419</name>
</gene>
<keyword evidence="5" id="KW-1185">Reference proteome</keyword>
<keyword evidence="1" id="KW-0285">Flavoprotein</keyword>
<dbReference type="InterPro" id="IPR016166">
    <property type="entry name" value="FAD-bd_PCMH"/>
</dbReference>
<dbReference type="InterPro" id="IPR036318">
    <property type="entry name" value="FAD-bd_PCMH-like_sf"/>
</dbReference>
<dbReference type="InterPro" id="IPR006094">
    <property type="entry name" value="Oxid_FAD_bind_N"/>
</dbReference>
<dbReference type="Pfam" id="PF01565">
    <property type="entry name" value="FAD_binding_4"/>
    <property type="match status" value="1"/>
</dbReference>
<evidence type="ECO:0000313" key="4">
    <source>
        <dbReference type="EMBL" id="BCO29496.1"/>
    </source>
</evidence>
<name>A0ABN6DFA6_9BURK</name>
<dbReference type="SUPFAM" id="SSF56176">
    <property type="entry name" value="FAD-binding/transporter-associated domain-like"/>
    <property type="match status" value="1"/>
</dbReference>
<dbReference type="PANTHER" id="PTHR11748">
    <property type="entry name" value="D-LACTATE DEHYDROGENASE"/>
    <property type="match status" value="1"/>
</dbReference>
<dbReference type="PROSITE" id="PS51387">
    <property type="entry name" value="FAD_PCMH"/>
    <property type="match status" value="1"/>
</dbReference>
<feature type="domain" description="FAD-binding PCMH-type" evidence="3">
    <location>
        <begin position="1"/>
        <end position="175"/>
    </location>
</feature>
<dbReference type="RefSeq" id="WP_223905577.1">
    <property type="nucleotide sequence ID" value="NZ_AP024238.1"/>
</dbReference>
<dbReference type="Proteomes" id="UP000824366">
    <property type="component" value="Chromosome"/>
</dbReference>
<dbReference type="SUPFAM" id="SSF55103">
    <property type="entry name" value="FAD-linked oxidases, C-terminal domain"/>
    <property type="match status" value="1"/>
</dbReference>
<sequence length="382" mass="40809">MNTLLNQLTDRIRHAASHQTALCIRGAGSKDFYGHPTQGELLDTRGYRGIVSYEPSELVVTVRAGTPLRELEAALAEKNQCLAFEPPRFASSDGPQGGTCGGMVAAGLSGPARASVGSLRDYVLGVQFINGRAEQLTFGGQVMKNVAGYDVSRLLVGSLGTLGLLTEISLKVLPIAPGEATLVFALDQASALTQLHRWGGQPLPLNASCWVRDDTAPGAPELLFVRLRGALAAVESACSKVLADVPGQRLDNAQTMGDWTACRDQKLPFFTAPSQDAEPLALWRLSLPQTAPVLHLPWAQLVEWHGGLRWLWAPESAQAQLRREAAAVGGSATLFRAVGAGSVSTTARFDALNPATEQIHRRLKAEFDPAGIFNPGRMFKGL</sequence>
<dbReference type="NCBIfam" id="NF008439">
    <property type="entry name" value="PRK11282.1"/>
    <property type="match status" value="1"/>
</dbReference>